<feature type="chain" id="PRO_5034019511" evidence="1">
    <location>
        <begin position="20"/>
        <end position="160"/>
    </location>
</feature>
<name>A0A8H4K1L2_9HYPO</name>
<evidence type="ECO:0000313" key="2">
    <source>
        <dbReference type="EMBL" id="KAF4442115.1"/>
    </source>
</evidence>
<evidence type="ECO:0000256" key="1">
    <source>
        <dbReference type="SAM" id="SignalP"/>
    </source>
</evidence>
<sequence>MLFGKVSITIATFFTLGMAQGSVSSGDYLTEASRQSGRPITELESTLTSNGAKADIDAALAQSQAENNFQDGIACDVTGCDVCTACNQARVDVSIEIAAAWATCAIACVAIVDCPAAIAAATVATAAICSKFCNDQGQPIACDMNCAWAVCDAPARRLLR</sequence>
<dbReference type="EMBL" id="JAADYS010003795">
    <property type="protein sequence ID" value="KAF4442115.1"/>
    <property type="molecule type" value="Genomic_DNA"/>
</dbReference>
<keyword evidence="3" id="KW-1185">Reference proteome</keyword>
<feature type="non-terminal residue" evidence="2">
    <location>
        <position position="160"/>
    </location>
</feature>
<feature type="signal peptide" evidence="1">
    <location>
        <begin position="1"/>
        <end position="19"/>
    </location>
</feature>
<reference evidence="2 3" key="1">
    <citation type="submission" date="2020-01" db="EMBL/GenBank/DDBJ databases">
        <title>Identification and distribution of gene clusters putatively required for synthesis of sphingolipid metabolism inhibitors in phylogenetically diverse species of the filamentous fungus Fusarium.</title>
        <authorList>
            <person name="Kim H.-S."/>
            <person name="Busman M."/>
            <person name="Brown D.W."/>
            <person name="Divon H."/>
            <person name="Uhlig S."/>
            <person name="Proctor R.H."/>
        </authorList>
    </citation>
    <scope>NUCLEOTIDE SEQUENCE [LARGE SCALE GENOMIC DNA]</scope>
    <source>
        <strain evidence="2 3">NRRL 20459</strain>
    </source>
</reference>
<accession>A0A8H4K1L2</accession>
<proteinExistence type="predicted"/>
<keyword evidence="1" id="KW-0732">Signal</keyword>
<dbReference type="AlphaFoldDB" id="A0A8H4K1L2"/>
<protein>
    <submittedName>
        <fullName evidence="2">Uncharacterized protein</fullName>
    </submittedName>
</protein>
<comment type="caution">
    <text evidence="2">The sequence shown here is derived from an EMBL/GenBank/DDBJ whole genome shotgun (WGS) entry which is preliminary data.</text>
</comment>
<evidence type="ECO:0000313" key="3">
    <source>
        <dbReference type="Proteomes" id="UP000554235"/>
    </source>
</evidence>
<organism evidence="2 3">
    <name type="scientific">Fusarium albosuccineum</name>
    <dbReference type="NCBI Taxonomy" id="1237068"/>
    <lineage>
        <taxon>Eukaryota</taxon>
        <taxon>Fungi</taxon>
        <taxon>Dikarya</taxon>
        <taxon>Ascomycota</taxon>
        <taxon>Pezizomycotina</taxon>
        <taxon>Sordariomycetes</taxon>
        <taxon>Hypocreomycetidae</taxon>
        <taxon>Hypocreales</taxon>
        <taxon>Nectriaceae</taxon>
        <taxon>Fusarium</taxon>
        <taxon>Fusarium decemcellulare species complex</taxon>
    </lineage>
</organism>
<dbReference type="Proteomes" id="UP000554235">
    <property type="component" value="Unassembled WGS sequence"/>
</dbReference>
<gene>
    <name evidence="2" type="ORF">FALBO_17304</name>
</gene>